<evidence type="ECO:0000256" key="2">
    <source>
        <dbReference type="ARBA" id="ARBA00022443"/>
    </source>
</evidence>
<evidence type="ECO:0000256" key="4">
    <source>
        <dbReference type="ARBA" id="ARBA00022884"/>
    </source>
</evidence>
<feature type="domain" description="SH3" evidence="9">
    <location>
        <begin position="689"/>
        <end position="751"/>
    </location>
</feature>
<dbReference type="CDD" id="cd07323">
    <property type="entry name" value="LAM"/>
    <property type="match status" value="1"/>
</dbReference>
<name>A0ABP0F7U6_CLALP</name>
<dbReference type="SMART" id="SM00360">
    <property type="entry name" value="RRM"/>
    <property type="match status" value="2"/>
</dbReference>
<dbReference type="InterPro" id="IPR056372">
    <property type="entry name" value="TPR_DOCK"/>
</dbReference>
<keyword evidence="4 6" id="KW-0694">RNA-binding</keyword>
<organism evidence="14 15">
    <name type="scientific">Clavelina lepadiformis</name>
    <name type="common">Light-bulb sea squirt</name>
    <name type="synonym">Ascidia lepadiformis</name>
    <dbReference type="NCBI Taxonomy" id="159417"/>
    <lineage>
        <taxon>Eukaryota</taxon>
        <taxon>Metazoa</taxon>
        <taxon>Chordata</taxon>
        <taxon>Tunicata</taxon>
        <taxon>Ascidiacea</taxon>
        <taxon>Aplousobranchia</taxon>
        <taxon>Clavelinidae</taxon>
        <taxon>Clavelina</taxon>
    </lineage>
</organism>
<dbReference type="PANTHER" id="PTHR45653:SF10">
    <property type="entry name" value="MYOBLAST CITY, ISOFORM B"/>
    <property type="match status" value="1"/>
</dbReference>
<evidence type="ECO:0000256" key="5">
    <source>
        <dbReference type="PROSITE-ProRule" id="PRU00192"/>
    </source>
</evidence>
<evidence type="ECO:0008006" key="16">
    <source>
        <dbReference type="Google" id="ProtNLM"/>
    </source>
</evidence>
<evidence type="ECO:0000256" key="3">
    <source>
        <dbReference type="ARBA" id="ARBA00022490"/>
    </source>
</evidence>
<evidence type="ECO:0000259" key="12">
    <source>
        <dbReference type="PROSITE" id="PS51650"/>
    </source>
</evidence>
<dbReference type="PRINTS" id="PR00302">
    <property type="entry name" value="LUPUSLA"/>
</dbReference>
<dbReference type="PROSITE" id="PS51939">
    <property type="entry name" value="XRRM"/>
    <property type="match status" value="1"/>
</dbReference>
<dbReference type="InterPro" id="IPR012677">
    <property type="entry name" value="Nucleotide-bd_a/b_plait_sf"/>
</dbReference>
<evidence type="ECO:0000256" key="7">
    <source>
        <dbReference type="PROSITE-ProRule" id="PRU00983"/>
    </source>
</evidence>
<dbReference type="InterPro" id="IPR002344">
    <property type="entry name" value="Lupus_La"/>
</dbReference>
<dbReference type="PANTHER" id="PTHR45653">
    <property type="entry name" value="DEDICATOR OF CYTOKINESIS"/>
    <property type="match status" value="1"/>
</dbReference>
<dbReference type="EMBL" id="CAWYQH010000024">
    <property type="protein sequence ID" value="CAK8675725.1"/>
    <property type="molecule type" value="Genomic_DNA"/>
</dbReference>
<dbReference type="Pfam" id="PF00076">
    <property type="entry name" value="RRM_1"/>
    <property type="match status" value="1"/>
</dbReference>
<dbReference type="PROSITE" id="PS50102">
    <property type="entry name" value="RRM"/>
    <property type="match status" value="1"/>
</dbReference>
<dbReference type="Gene3D" id="2.30.30.40">
    <property type="entry name" value="SH3 Domains"/>
    <property type="match status" value="1"/>
</dbReference>
<dbReference type="InterPro" id="IPR001452">
    <property type="entry name" value="SH3_domain"/>
</dbReference>
<feature type="compositionally biased region" description="Basic and acidic residues" evidence="8">
    <location>
        <begin position="881"/>
        <end position="899"/>
    </location>
</feature>
<dbReference type="Pfam" id="PF23554">
    <property type="entry name" value="TPR_DOCK"/>
    <property type="match status" value="1"/>
</dbReference>
<dbReference type="InterPro" id="IPR014886">
    <property type="entry name" value="La_xRRM"/>
</dbReference>
<dbReference type="InterPro" id="IPR032376">
    <property type="entry name" value="DOCK_N"/>
</dbReference>
<dbReference type="InterPro" id="IPR026791">
    <property type="entry name" value="DOCK"/>
</dbReference>
<dbReference type="InterPro" id="IPR006630">
    <property type="entry name" value="La_HTH"/>
</dbReference>
<dbReference type="InterPro" id="IPR035979">
    <property type="entry name" value="RBD_domain_sf"/>
</dbReference>
<dbReference type="InterPro" id="IPR027007">
    <property type="entry name" value="C2_DOCK-type_domain"/>
</dbReference>
<feature type="domain" description="XRRM" evidence="13">
    <location>
        <begin position="554"/>
        <end position="668"/>
    </location>
</feature>
<evidence type="ECO:0000256" key="8">
    <source>
        <dbReference type="SAM" id="MobiDB-lite"/>
    </source>
</evidence>
<keyword evidence="3" id="KW-0963">Cytoplasm</keyword>
<feature type="domain" description="C2 DOCK-type" evidence="12">
    <location>
        <begin position="1111"/>
        <end position="1301"/>
    </location>
</feature>
<dbReference type="PROSITE" id="PS50961">
    <property type="entry name" value="HTH_LA"/>
    <property type="match status" value="1"/>
</dbReference>
<dbReference type="Pfam" id="PF05383">
    <property type="entry name" value="La"/>
    <property type="match status" value="1"/>
</dbReference>
<evidence type="ECO:0000256" key="1">
    <source>
        <dbReference type="ARBA" id="ARBA00004496"/>
    </source>
</evidence>
<dbReference type="InterPro" id="IPR000504">
    <property type="entry name" value="RRM_dom"/>
</dbReference>
<dbReference type="InterPro" id="IPR036388">
    <property type="entry name" value="WH-like_DNA-bd_sf"/>
</dbReference>
<reference evidence="14 15" key="1">
    <citation type="submission" date="2024-02" db="EMBL/GenBank/DDBJ databases">
        <authorList>
            <person name="Daric V."/>
            <person name="Darras S."/>
        </authorList>
    </citation>
    <scope>NUCLEOTIDE SEQUENCE [LARGE SCALE GENOMIC DNA]</scope>
</reference>
<protein>
    <recommendedName>
        <fullName evidence="16">Dedicator of cytokinesis protein 1</fullName>
    </recommendedName>
</protein>
<sequence length="1513" mass="173175">MRIKRKRTKKLLNNLKEQVEFYFSDANLARDKFLANHVGPDGTNFMPLNLLTTFNCLKEIGATPELICRAVKNSLTVYVSKDNTMIARKCAFINKSYDMDQNTIYIECLPIDTTIQWIKEMCRKLGPIKYISLPKFKSGFIKGFAFIEFENTEDANKACYIINHPPRNFFPQKCAASSFNATSRKNSLIQESHMTAKELISRDHRDRYHDLGCTAIISNPVCNPDLNVSKNLPEHCFLNHTAHNNAMSELHKPLLVFPIDPKESNKVTVNHINASSVTENERNSFIDFVLPNSTTSTKNETGVRISVPNSRKRPRRKRSISEPSVTNDEFSNHGKRLKYETMNNAKFDAGKTCESKKSVICEDTTPSFKVNCNIQIANLPVNDVAELIAHGRTLAEGSPHTDNPTDDKNEVLPSCHSSPALSKLSKPSIQSAVVDVTPLVKKKPRKYRKRKRKFQNNLKTLKPNSISIVAMTKLDWLECKKCYIRQQRSEMGNLKSILHKGTHTDTVYIKRHAALNQSSDDIDVDTEDIVEENVILDKPESPHNNIIKKRNVPTFVPGVIVHIASIPNSLNISPKLPNFLILKTHFSQYGKVCYVDVKADATQGYIRYSDSDSAQQAILDEQTYALQLLTGTEEEKYWDALLVSRQLKRSRERPKKRGRQIVVGRAERTMTMRITEKKAMPGSGWILPIKAKYGVAVYNYHSNEEHHLNLSVGDAVHIIEEYEGSWYRGFIIMNKSIKGIFPASYVHLKEAIVERRGKTESIIPTDLPIVQELTHVLREWGTIWKNMFKENQEYATFKYIRKIMRELIEMRRRVVSGTLPADELTRISYQVADLVDYGNSLLNLDLSIRNEETCQPADVRSLSAVEVFQMHKKATRKVDRRRAEENNQSGKDLHVDSIQDGKKSHVHSLYVNVKNFVCRIGEDADVLMSLYDAKDNIFISENYFVRWGSQGLPKNIEMLNNLRGIFTDLGSKDLLRERICLVCKIVRIGRMDLKETESKKMTAGLRRAFGAAVMDITGIVKGIEESDEDKQHFIPFLQVSGENESLQQVIQRAIAARGDINHKGQGLWVSLKMLNGDMKIIRHDFQHLVDRTTAVVRKMGFPEIIMPGDVRNDLYVTIMQGEYERGSKTSQKNVEVTMCVCNDKGVTIPIVVSMGSGEDPENQYRSHIYYQNKTPKWMEVVKVQIPIEDFYNAHLRFTFRHRSTFEGKDKTERIFGLSFIRLMRQEGTTLHDGTHHLLVYKVESRRLDTVKYLSLPSTRDELENTGKNKAGMSPGAARIPIPRAEGFTLSRDQYQISTLVCSTKLTQNVDLLGLLKWKVQPNNLKHNLQSLMKVDGEEVVKFLQDTLDALFNIMMENPGKGQYDAMVFDALIYIITLIGDKKFHHFHAVLDSYILEHYSATLAHEKLTKVLIKYLDQANNMEYRERLSKTLKALEYIFKFIVRSRILLQQQQQQIERDELVHFEQGIRNVFKAINNVMTVADESSIVHQALVLKYVTSVIKDVITVFEPKELR</sequence>
<feature type="domain" description="HTH La-type RNA-binding" evidence="11">
    <location>
        <begin position="5"/>
        <end position="96"/>
    </location>
</feature>
<feature type="region of interest" description="Disordered" evidence="8">
    <location>
        <begin position="876"/>
        <end position="899"/>
    </location>
</feature>
<gene>
    <name evidence="14" type="ORF">CVLEPA_LOCUS5268</name>
</gene>
<keyword evidence="15" id="KW-1185">Reference proteome</keyword>
<dbReference type="InterPro" id="IPR035892">
    <property type="entry name" value="C2_domain_sf"/>
</dbReference>
<comment type="similarity">
    <text evidence="7">Belongs to the DOCK family.</text>
</comment>
<dbReference type="InterPro" id="IPR036390">
    <property type="entry name" value="WH_DNA-bd_sf"/>
</dbReference>
<comment type="subcellular location">
    <subcellularLocation>
        <location evidence="1">Cytoplasm</location>
    </subcellularLocation>
</comment>
<dbReference type="Proteomes" id="UP001642483">
    <property type="component" value="Unassembled WGS sequence"/>
</dbReference>
<dbReference type="PROSITE" id="PS51650">
    <property type="entry name" value="C2_DOCK"/>
    <property type="match status" value="1"/>
</dbReference>
<dbReference type="Gene3D" id="3.30.70.330">
    <property type="match status" value="2"/>
</dbReference>
<dbReference type="SUPFAM" id="SSF46785">
    <property type="entry name" value="Winged helix' DNA-binding domain"/>
    <property type="match status" value="1"/>
</dbReference>
<dbReference type="PROSITE" id="PS50002">
    <property type="entry name" value="SH3"/>
    <property type="match status" value="1"/>
</dbReference>
<proteinExistence type="inferred from homology"/>
<dbReference type="Pfam" id="PF14429">
    <property type="entry name" value="DOCK-C2"/>
    <property type="match status" value="1"/>
</dbReference>
<comment type="caution">
    <text evidence="14">The sequence shown here is derived from an EMBL/GenBank/DDBJ whole genome shotgun (WGS) entry which is preliminary data.</text>
</comment>
<keyword evidence="2 5" id="KW-0728">SH3 domain</keyword>
<evidence type="ECO:0000259" key="13">
    <source>
        <dbReference type="PROSITE" id="PS51939"/>
    </source>
</evidence>
<feature type="domain" description="RRM" evidence="10">
    <location>
        <begin position="102"/>
        <end position="158"/>
    </location>
</feature>
<evidence type="ECO:0000259" key="9">
    <source>
        <dbReference type="PROSITE" id="PS50002"/>
    </source>
</evidence>
<dbReference type="InterPro" id="IPR042455">
    <property type="entry name" value="DOCK_N_sub1"/>
</dbReference>
<dbReference type="Gene3D" id="1.10.10.10">
    <property type="entry name" value="Winged helix-like DNA-binding domain superfamily/Winged helix DNA-binding domain"/>
    <property type="match status" value="1"/>
</dbReference>
<dbReference type="Gene3D" id="1.20.1270.350">
    <property type="entry name" value="Dedicator of cytokinesis N-terminal subdomain"/>
    <property type="match status" value="1"/>
</dbReference>
<feature type="region of interest" description="Disordered" evidence="8">
    <location>
        <begin position="306"/>
        <end position="331"/>
    </location>
</feature>
<evidence type="ECO:0000256" key="6">
    <source>
        <dbReference type="PROSITE-ProRule" id="PRU00332"/>
    </source>
</evidence>
<dbReference type="CDD" id="cd11872">
    <property type="entry name" value="SH3_DOCK_AB"/>
    <property type="match status" value="1"/>
</dbReference>
<evidence type="ECO:0000259" key="10">
    <source>
        <dbReference type="PROSITE" id="PS50102"/>
    </source>
</evidence>
<dbReference type="SMART" id="SM00326">
    <property type="entry name" value="SH3"/>
    <property type="match status" value="1"/>
</dbReference>
<accession>A0ABP0F7U6</accession>
<dbReference type="InterPro" id="IPR036028">
    <property type="entry name" value="SH3-like_dom_sf"/>
</dbReference>
<dbReference type="SMART" id="SM00715">
    <property type="entry name" value="LA"/>
    <property type="match status" value="1"/>
</dbReference>
<dbReference type="Pfam" id="PF00018">
    <property type="entry name" value="SH3_1"/>
    <property type="match status" value="1"/>
</dbReference>
<dbReference type="SUPFAM" id="SSF54928">
    <property type="entry name" value="RNA-binding domain, RBD"/>
    <property type="match status" value="2"/>
</dbReference>
<dbReference type="Pfam" id="PF08777">
    <property type="entry name" value="RRM_3"/>
    <property type="match status" value="1"/>
</dbReference>
<evidence type="ECO:0000313" key="15">
    <source>
        <dbReference type="Proteomes" id="UP001642483"/>
    </source>
</evidence>
<dbReference type="Pfam" id="PF16172">
    <property type="entry name" value="DOCK_N"/>
    <property type="match status" value="1"/>
</dbReference>
<dbReference type="Gene3D" id="2.60.40.150">
    <property type="entry name" value="C2 domain"/>
    <property type="match status" value="1"/>
</dbReference>
<dbReference type="SUPFAM" id="SSF50044">
    <property type="entry name" value="SH3-domain"/>
    <property type="match status" value="1"/>
</dbReference>
<evidence type="ECO:0000259" key="11">
    <source>
        <dbReference type="PROSITE" id="PS50961"/>
    </source>
</evidence>
<evidence type="ECO:0000313" key="14">
    <source>
        <dbReference type="EMBL" id="CAK8675725.1"/>
    </source>
</evidence>